<keyword evidence="1" id="KW-0472">Membrane</keyword>
<feature type="transmembrane region" description="Helical" evidence="1">
    <location>
        <begin position="21"/>
        <end position="41"/>
    </location>
</feature>
<feature type="transmembrane region" description="Helical" evidence="1">
    <location>
        <begin position="238"/>
        <end position="260"/>
    </location>
</feature>
<feature type="transmembrane region" description="Helical" evidence="1">
    <location>
        <begin position="88"/>
        <end position="109"/>
    </location>
</feature>
<dbReference type="EMBL" id="CAUYUJ010002009">
    <property type="protein sequence ID" value="CAK0798762.1"/>
    <property type="molecule type" value="Genomic_DNA"/>
</dbReference>
<keyword evidence="1" id="KW-0812">Transmembrane</keyword>
<feature type="transmembrane region" description="Helical" evidence="1">
    <location>
        <begin position="197"/>
        <end position="217"/>
    </location>
</feature>
<evidence type="ECO:0000313" key="2">
    <source>
        <dbReference type="EMBL" id="CAK0798762.1"/>
    </source>
</evidence>
<sequence>MVCMMKRIWQFSTHRRNVPHWLSYQLLMPAMYFHVVSVLANRYEQMGLNGEDYALYELPIVLCTLVALVLLSRFGADNKRPLSLPMRFYFVEAVVIAGLLVQYCMWSGAATWQFTLVYALMTKAQDLLFFLFEATEFTFYGQVAKLDCKLVATVMSLQTSAFNFGEFFHCWLAPKVVDSLSVCAASATGTLECAHDAYPLVACVLTLVSMTFLVTQWKRIDAYQSLQDQGWLPRNARATDQCLVIVVFVGIVVFTISNLLF</sequence>
<protein>
    <submittedName>
        <fullName evidence="2">Uncharacterized protein</fullName>
    </submittedName>
</protein>
<keyword evidence="3" id="KW-1185">Reference proteome</keyword>
<comment type="caution">
    <text evidence="2">The sequence shown here is derived from an EMBL/GenBank/DDBJ whole genome shotgun (WGS) entry which is preliminary data.</text>
</comment>
<accession>A0ABN9PZJ5</accession>
<reference evidence="2" key="1">
    <citation type="submission" date="2023-10" db="EMBL/GenBank/DDBJ databases">
        <authorList>
            <person name="Chen Y."/>
            <person name="Shah S."/>
            <person name="Dougan E. K."/>
            <person name="Thang M."/>
            <person name="Chan C."/>
        </authorList>
    </citation>
    <scope>NUCLEOTIDE SEQUENCE [LARGE SCALE GENOMIC DNA]</scope>
</reference>
<proteinExistence type="predicted"/>
<organism evidence="2 3">
    <name type="scientific">Prorocentrum cordatum</name>
    <dbReference type="NCBI Taxonomy" id="2364126"/>
    <lineage>
        <taxon>Eukaryota</taxon>
        <taxon>Sar</taxon>
        <taxon>Alveolata</taxon>
        <taxon>Dinophyceae</taxon>
        <taxon>Prorocentrales</taxon>
        <taxon>Prorocentraceae</taxon>
        <taxon>Prorocentrum</taxon>
    </lineage>
</organism>
<feature type="transmembrane region" description="Helical" evidence="1">
    <location>
        <begin position="53"/>
        <end position="76"/>
    </location>
</feature>
<evidence type="ECO:0000256" key="1">
    <source>
        <dbReference type="SAM" id="Phobius"/>
    </source>
</evidence>
<gene>
    <name evidence="2" type="ORF">PCOR1329_LOCUS7425</name>
</gene>
<dbReference type="Proteomes" id="UP001189429">
    <property type="component" value="Unassembled WGS sequence"/>
</dbReference>
<name>A0ABN9PZJ5_9DINO</name>
<evidence type="ECO:0000313" key="3">
    <source>
        <dbReference type="Proteomes" id="UP001189429"/>
    </source>
</evidence>
<keyword evidence="1" id="KW-1133">Transmembrane helix</keyword>